<dbReference type="GO" id="GO:0005737">
    <property type="term" value="C:cytoplasm"/>
    <property type="evidence" value="ECO:0007669"/>
    <property type="project" value="TreeGrafter"/>
</dbReference>
<dbReference type="InterPro" id="IPR007053">
    <property type="entry name" value="LRAT_dom"/>
</dbReference>
<dbReference type="AlphaFoldDB" id="A0A8C4MVJ3"/>
<reference evidence="7" key="1">
    <citation type="submission" date="2023-03" db="UniProtKB">
        <authorList>
            <consortium name="Ensembl"/>
        </authorList>
    </citation>
    <scope>IDENTIFICATION</scope>
</reference>
<sequence>MCLGLPHADCRVNALRSTGTMYLHICVCILSMQTCTHNTHIHHTHTHNKPTYRHYMHIYKCVCTHTSHKTHTHNIHTAQIPTLPLHKVIFSRLPVPGCGGTSKSDSRLRTSEGPGAPPATLGSHQFCVEPEPGDLIEIFRIGYEHWAIYVGGGDVIHLAPPSEYPGAGSSSIFSILSSRAVVKQEPLRDVAGGCRYRVNNYLDHKYRPQPVNKIIGAAKEKIGEEIEYSVLSRNCEHFVTELRYGAASSRQGPAATAQWSQGDMAWQLWKLSPFSALPQFHTEPAGQGRPCSCDTQGSLCRQDSGLDLALGTEDADLGPLPLLPPAILRGAAPVPGGRAEAGAQWTGHRDHQPGPANPGAATGAPDQWQRAALLCPPLRRDPEGLTREEEGQPMPGATQYGMALLLSLDCPPVTTMSRLARFWDHEPMSAGVLGPTAEGRHKGVKAPQTLPLPPPGA</sequence>
<dbReference type="InterPro" id="IPR051496">
    <property type="entry name" value="H-rev107_PLA/AT"/>
</dbReference>
<dbReference type="PANTHER" id="PTHR13943">
    <property type="entry name" value="HRAS-LIKE SUPPRESSOR - RELATED"/>
    <property type="match status" value="1"/>
</dbReference>
<evidence type="ECO:0000256" key="2">
    <source>
        <dbReference type="ARBA" id="ARBA00022679"/>
    </source>
</evidence>
<dbReference type="GO" id="GO:0016410">
    <property type="term" value="F:N-acyltransferase activity"/>
    <property type="evidence" value="ECO:0007669"/>
    <property type="project" value="TreeGrafter"/>
</dbReference>
<dbReference type="PROSITE" id="PS51934">
    <property type="entry name" value="LRAT"/>
    <property type="match status" value="1"/>
</dbReference>
<keyword evidence="3" id="KW-0378">Hydrolase</keyword>
<accession>A0A8C4MVJ3</accession>
<proteinExistence type="inferred from homology"/>
<dbReference type="GO" id="GO:0070292">
    <property type="term" value="P:N-acylphosphatidylethanolamine metabolic process"/>
    <property type="evidence" value="ECO:0007669"/>
    <property type="project" value="TreeGrafter"/>
</dbReference>
<evidence type="ECO:0000259" key="6">
    <source>
        <dbReference type="PROSITE" id="PS51934"/>
    </source>
</evidence>
<feature type="domain" description="LRAT" evidence="6">
    <location>
        <begin position="135"/>
        <end position="251"/>
    </location>
</feature>
<dbReference type="Gene3D" id="3.90.1720.10">
    <property type="entry name" value="endopeptidase domain like (from Nostoc punctiforme)"/>
    <property type="match status" value="1"/>
</dbReference>
<evidence type="ECO:0000256" key="5">
    <source>
        <dbReference type="SAM" id="MobiDB-lite"/>
    </source>
</evidence>
<keyword evidence="2" id="KW-0808">Transferase</keyword>
<organism evidence="7">
    <name type="scientific">Equus asinus asinus</name>
    <dbReference type="NCBI Taxonomy" id="83772"/>
    <lineage>
        <taxon>Eukaryota</taxon>
        <taxon>Metazoa</taxon>
        <taxon>Chordata</taxon>
        <taxon>Craniata</taxon>
        <taxon>Vertebrata</taxon>
        <taxon>Euteleostomi</taxon>
        <taxon>Mammalia</taxon>
        <taxon>Eutheria</taxon>
        <taxon>Laurasiatheria</taxon>
        <taxon>Perissodactyla</taxon>
        <taxon>Equidae</taxon>
        <taxon>Equus</taxon>
    </lineage>
</organism>
<dbReference type="Pfam" id="PF04970">
    <property type="entry name" value="LRAT"/>
    <property type="match status" value="1"/>
</dbReference>
<feature type="region of interest" description="Disordered" evidence="5">
    <location>
        <begin position="100"/>
        <end position="123"/>
    </location>
</feature>
<dbReference type="Ensembl" id="ENSEAST00005032138.1">
    <property type="protein sequence ID" value="ENSEASP00005029570.1"/>
    <property type="gene ID" value="ENSEASG00005020101.1"/>
</dbReference>
<evidence type="ECO:0000256" key="4">
    <source>
        <dbReference type="ARBA" id="ARBA00023098"/>
    </source>
</evidence>
<evidence type="ECO:0000256" key="1">
    <source>
        <dbReference type="ARBA" id="ARBA00007824"/>
    </source>
</evidence>
<dbReference type="PANTHER" id="PTHR13943:SF36">
    <property type="entry name" value="PHOSPHOLIPASE A AND ACYLTRANSFERASE 4"/>
    <property type="match status" value="1"/>
</dbReference>
<keyword evidence="4" id="KW-0443">Lipid metabolism</keyword>
<feature type="compositionally biased region" description="Low complexity" evidence="5">
    <location>
        <begin position="353"/>
        <end position="364"/>
    </location>
</feature>
<protein>
    <recommendedName>
        <fullName evidence="6">LRAT domain-containing protein</fullName>
    </recommendedName>
</protein>
<comment type="similarity">
    <text evidence="1">Belongs to the H-rev107 family.</text>
</comment>
<dbReference type="GO" id="GO:0004623">
    <property type="term" value="F:phospholipase A2 activity"/>
    <property type="evidence" value="ECO:0007669"/>
    <property type="project" value="TreeGrafter"/>
</dbReference>
<evidence type="ECO:0000256" key="3">
    <source>
        <dbReference type="ARBA" id="ARBA00022801"/>
    </source>
</evidence>
<feature type="region of interest" description="Disordered" evidence="5">
    <location>
        <begin position="335"/>
        <end position="364"/>
    </location>
</feature>
<name>A0A8C4MVJ3_EQUAS</name>
<evidence type="ECO:0000313" key="7">
    <source>
        <dbReference type="Ensembl" id="ENSEASP00005029570.1"/>
    </source>
</evidence>
<dbReference type="GO" id="GO:0008970">
    <property type="term" value="F:phospholipase A1 activity"/>
    <property type="evidence" value="ECO:0007669"/>
    <property type="project" value="TreeGrafter"/>
</dbReference>
<feature type="region of interest" description="Disordered" evidence="5">
    <location>
        <begin position="433"/>
        <end position="457"/>
    </location>
</feature>